<protein>
    <submittedName>
        <fullName evidence="2">Mu-like prophage DNA circulation protein</fullName>
    </submittedName>
</protein>
<accession>A0A380TR94</accession>
<evidence type="ECO:0000313" key="3">
    <source>
        <dbReference type="Proteomes" id="UP000254649"/>
    </source>
</evidence>
<organism evidence="2 3">
    <name type="scientific">[Actinobacillus] rossii</name>
    <dbReference type="NCBI Taxonomy" id="123820"/>
    <lineage>
        <taxon>Bacteria</taxon>
        <taxon>Pseudomonadati</taxon>
        <taxon>Pseudomonadota</taxon>
        <taxon>Gammaproteobacteria</taxon>
        <taxon>Pasteurellales</taxon>
        <taxon>Pasteurellaceae</taxon>
    </lineage>
</organism>
<keyword evidence="3" id="KW-1185">Reference proteome</keyword>
<reference evidence="2 3" key="1">
    <citation type="submission" date="2018-06" db="EMBL/GenBank/DDBJ databases">
        <authorList>
            <consortium name="Pathogen Informatics"/>
            <person name="Doyle S."/>
        </authorList>
    </citation>
    <scope>NUCLEOTIDE SEQUENCE [LARGE SCALE GENOMIC DNA]</scope>
    <source>
        <strain evidence="2 3">NCTC10801</strain>
    </source>
</reference>
<dbReference type="Proteomes" id="UP000254649">
    <property type="component" value="Unassembled WGS sequence"/>
</dbReference>
<dbReference type="AlphaFoldDB" id="A0A380TR94"/>
<feature type="domain" description="DNA circulation N-terminal" evidence="1">
    <location>
        <begin position="8"/>
        <end position="93"/>
    </location>
</feature>
<evidence type="ECO:0000259" key="1">
    <source>
        <dbReference type="Pfam" id="PF07157"/>
    </source>
</evidence>
<dbReference type="OrthoDB" id="378644at2"/>
<sequence>MSASIKKGKGSFSGVPFYIEDQQGQDGGRRIVTHEYPLRDDGLTEDLGLRLRNYHVSCLVIGDDYTSQADKLIDALEAKEPGTLKHPFFGTKEVRVSEYKANYSTAHLRVVRFEITFVPAVGEISPLASQDTLFSALSEYTNVLNTLSDEFAAVLSQALDFMNDIMDSPYLALLNETLGFIESVFDGIGSVLNIVSDFKGKLQQFKSRLETLLLQPKDFARALQSLTQLSVRGSLTGARSSSVSSNPAITQSYGGLTVTAEKTETTSSTAAVSAVNFQRVFTQIENMKTGVNTQMTALAVSFNEITDKQLEQVSAAKKNNQATHVIIDRLFSTVVENENGLQTISRLFLNKTQYSMMRLVMATLVVEYAKTVMETVTLSCVQSVTQRNAEGVQATLIESKQDVRDYMASIDEQLETLILAYADNESWVSFDALERYRLAVLTDLRTRGETLANSKEITLRSTQPALLVEFNHTGNAKTWERLALRNNIRHPLFCLGGETMEIIQ</sequence>
<gene>
    <name evidence="2" type="ORF">NCTC10801_01056</name>
</gene>
<dbReference type="InterPro" id="IPR009826">
    <property type="entry name" value="DNA_circ_N"/>
</dbReference>
<dbReference type="Pfam" id="PF07157">
    <property type="entry name" value="DNA_circ_N"/>
    <property type="match status" value="1"/>
</dbReference>
<dbReference type="EMBL" id="UFRQ01000003">
    <property type="protein sequence ID" value="SUT89790.1"/>
    <property type="molecule type" value="Genomic_DNA"/>
</dbReference>
<evidence type="ECO:0000313" key="2">
    <source>
        <dbReference type="EMBL" id="SUT89790.1"/>
    </source>
</evidence>
<proteinExistence type="predicted"/>
<name>A0A380TR94_9PAST</name>